<feature type="compositionally biased region" description="Polar residues" evidence="2">
    <location>
        <begin position="41"/>
        <end position="54"/>
    </location>
</feature>
<dbReference type="SMART" id="SM00028">
    <property type="entry name" value="TPR"/>
    <property type="match status" value="1"/>
</dbReference>
<dbReference type="InterPro" id="IPR019734">
    <property type="entry name" value="TPR_rpt"/>
</dbReference>
<accession>A0A7V6CDH4</accession>
<dbReference type="InterPro" id="IPR011990">
    <property type="entry name" value="TPR-like_helical_dom_sf"/>
</dbReference>
<evidence type="ECO:0000256" key="2">
    <source>
        <dbReference type="SAM" id="MobiDB-lite"/>
    </source>
</evidence>
<keyword evidence="1" id="KW-0802">TPR repeat</keyword>
<sequence>MKYYIKFSAPKVKVSQSLPSIPSPQVKITSEESLKPPIPSPQVNETVSITKPVSQKSIAKPIPKKKLTKPPPKAPQIAVISKPVEKKEPPVEGSFSIKESLLNNQLLIAEEERKKGNCQKAIFYYKSYLEERENLSVMNNLGACLIEMGDFDSAINIFNKALSLKNDPEIKYNLIIAYFRKGDKEKACFELKNLDTNSFLDERIKGLKEMCK</sequence>
<evidence type="ECO:0000256" key="1">
    <source>
        <dbReference type="PROSITE-ProRule" id="PRU00339"/>
    </source>
</evidence>
<organism evidence="3">
    <name type="scientific">Thermodesulfobacterium geofontis</name>
    <dbReference type="NCBI Taxonomy" id="1295609"/>
    <lineage>
        <taxon>Bacteria</taxon>
        <taxon>Pseudomonadati</taxon>
        <taxon>Thermodesulfobacteriota</taxon>
        <taxon>Thermodesulfobacteria</taxon>
        <taxon>Thermodesulfobacteriales</taxon>
        <taxon>Thermodesulfobacteriaceae</taxon>
        <taxon>Thermodesulfobacterium</taxon>
    </lineage>
</organism>
<dbReference type="EMBL" id="DRWR01000049">
    <property type="protein sequence ID" value="HHQ15720.1"/>
    <property type="molecule type" value="Genomic_DNA"/>
</dbReference>
<dbReference type="Gene3D" id="1.25.40.10">
    <property type="entry name" value="Tetratricopeptide repeat domain"/>
    <property type="match status" value="1"/>
</dbReference>
<proteinExistence type="predicted"/>
<dbReference type="Pfam" id="PF14559">
    <property type="entry name" value="TPR_19"/>
    <property type="match status" value="1"/>
</dbReference>
<reference evidence="3" key="1">
    <citation type="journal article" date="2020" name="mSystems">
        <title>Genome- and Community-Level Interaction Insights into Carbon Utilization and Element Cycling Functions of Hydrothermarchaeota in Hydrothermal Sediment.</title>
        <authorList>
            <person name="Zhou Z."/>
            <person name="Liu Y."/>
            <person name="Xu W."/>
            <person name="Pan J."/>
            <person name="Luo Z.H."/>
            <person name="Li M."/>
        </authorList>
    </citation>
    <scope>NUCLEOTIDE SEQUENCE [LARGE SCALE GENOMIC DNA]</scope>
    <source>
        <strain evidence="3">SpSt-106</strain>
    </source>
</reference>
<comment type="caution">
    <text evidence="3">The sequence shown here is derived from an EMBL/GenBank/DDBJ whole genome shotgun (WGS) entry which is preliminary data.</text>
</comment>
<dbReference type="AlphaFoldDB" id="A0A7V6CDH4"/>
<feature type="repeat" description="TPR" evidence="1">
    <location>
        <begin position="135"/>
        <end position="168"/>
    </location>
</feature>
<feature type="region of interest" description="Disordered" evidence="2">
    <location>
        <begin position="17"/>
        <end position="54"/>
    </location>
</feature>
<dbReference type="SUPFAM" id="SSF48452">
    <property type="entry name" value="TPR-like"/>
    <property type="match status" value="1"/>
</dbReference>
<dbReference type="PROSITE" id="PS50293">
    <property type="entry name" value="TPR_REGION"/>
    <property type="match status" value="1"/>
</dbReference>
<dbReference type="PROSITE" id="PS50005">
    <property type="entry name" value="TPR"/>
    <property type="match status" value="1"/>
</dbReference>
<protein>
    <submittedName>
        <fullName evidence="3">Tetratricopeptide repeat protein</fullName>
    </submittedName>
</protein>
<evidence type="ECO:0000313" key="3">
    <source>
        <dbReference type="EMBL" id="HHQ15720.1"/>
    </source>
</evidence>
<name>A0A7V6CDH4_9BACT</name>
<gene>
    <name evidence="3" type="ORF">ENM15_02745</name>
</gene>